<dbReference type="EMBL" id="WFLM01000003">
    <property type="protein sequence ID" value="KAB8038940.1"/>
    <property type="molecule type" value="Genomic_DNA"/>
</dbReference>
<proteinExistence type="predicted"/>
<keyword evidence="3" id="KW-1185">Reference proteome</keyword>
<dbReference type="OrthoDB" id="5915058at2"/>
<evidence type="ECO:0000313" key="3">
    <source>
        <dbReference type="Proteomes" id="UP000437748"/>
    </source>
</evidence>
<dbReference type="AlphaFoldDB" id="A0A6N6VSJ6"/>
<feature type="domain" description="PilZ" evidence="1">
    <location>
        <begin position="10"/>
        <end position="116"/>
    </location>
</feature>
<dbReference type="SUPFAM" id="SSF141371">
    <property type="entry name" value="PilZ domain-like"/>
    <property type="match status" value="1"/>
</dbReference>
<dbReference type="RefSeq" id="WP_153420337.1">
    <property type="nucleotide sequence ID" value="NZ_WFLM01000003.1"/>
</dbReference>
<comment type="caution">
    <text evidence="2">The sequence shown here is derived from an EMBL/GenBank/DDBJ whole genome shotgun (WGS) entry which is preliminary data.</text>
</comment>
<gene>
    <name evidence="2" type="ORF">GCL60_08765</name>
</gene>
<dbReference type="Pfam" id="PF07238">
    <property type="entry name" value="PilZ"/>
    <property type="match status" value="1"/>
</dbReference>
<evidence type="ECO:0000313" key="2">
    <source>
        <dbReference type="EMBL" id="KAB8038940.1"/>
    </source>
</evidence>
<reference evidence="2 3" key="1">
    <citation type="submission" date="2019-10" db="EMBL/GenBank/DDBJ databases">
        <title>New species of Slilvanegrellaceae.</title>
        <authorList>
            <person name="Pitt A."/>
            <person name="Hahn M.W."/>
        </authorList>
    </citation>
    <scope>NUCLEOTIDE SEQUENCE [LARGE SCALE GENOMIC DNA]</scope>
    <source>
        <strain evidence="2 3">SP-Ram-0.45-NSY-1</strain>
    </source>
</reference>
<sequence length="133" mass="15586">MANVSKIKKENRKSARHNVEFVVSLYRNGTLLSPNNSFKNISIHGALLKISNNYSFKCGERLVLIIEDERLLKEFNLMLDPIEAEVKHFENENENLVGLVFFNMTESNKRILQRIIDNKFMLKKFPKSWQISK</sequence>
<accession>A0A6N6VSJ6</accession>
<name>A0A6N6VSJ6_9BACT</name>
<dbReference type="GO" id="GO:0035438">
    <property type="term" value="F:cyclic-di-GMP binding"/>
    <property type="evidence" value="ECO:0007669"/>
    <property type="project" value="InterPro"/>
</dbReference>
<dbReference type="Proteomes" id="UP000437748">
    <property type="component" value="Unassembled WGS sequence"/>
</dbReference>
<protein>
    <recommendedName>
        <fullName evidence="1">PilZ domain-containing protein</fullName>
    </recommendedName>
</protein>
<organism evidence="2 3">
    <name type="scientific">Silvanigrella paludirubra</name>
    <dbReference type="NCBI Taxonomy" id="2499159"/>
    <lineage>
        <taxon>Bacteria</taxon>
        <taxon>Pseudomonadati</taxon>
        <taxon>Bdellovibrionota</taxon>
        <taxon>Oligoflexia</taxon>
        <taxon>Silvanigrellales</taxon>
        <taxon>Silvanigrellaceae</taxon>
        <taxon>Silvanigrella</taxon>
    </lineage>
</organism>
<dbReference type="Gene3D" id="2.40.10.220">
    <property type="entry name" value="predicted glycosyltransferase like domains"/>
    <property type="match status" value="1"/>
</dbReference>
<evidence type="ECO:0000259" key="1">
    <source>
        <dbReference type="Pfam" id="PF07238"/>
    </source>
</evidence>
<dbReference type="InterPro" id="IPR009875">
    <property type="entry name" value="PilZ_domain"/>
</dbReference>